<sequence>MDTCMQELIAGDQNMADQDFPSVINIVLLVKLLDHVAATQNQNSGNPYTHQVEHALKQNEETYDKEMQHCVIDVSNSTDKNMADQELLPSVTSIVLVGRNNGNGKSFTGNTLLGEKLFISKADAGGVTMEEDDKLKEKEREIESKSLAEAEVIAMKERSRKEHDHTMNMAHEEVEHALKQNTETHEKETQHHVIDVSDSTADEVVIKDRPHRFGVIVSQLLNHHLLLFCVFYCFCFFYFCIFPTLL</sequence>
<feature type="domain" description="AIG1-type G" evidence="3">
    <location>
        <begin position="93"/>
        <end position="136"/>
    </location>
</feature>
<evidence type="ECO:0000313" key="4">
    <source>
        <dbReference type="EMBL" id="KAG7638450.1"/>
    </source>
</evidence>
<dbReference type="GO" id="GO:0005525">
    <property type="term" value="F:GTP binding"/>
    <property type="evidence" value="ECO:0007669"/>
    <property type="project" value="InterPro"/>
</dbReference>
<dbReference type="Pfam" id="PF04548">
    <property type="entry name" value="AIG1"/>
    <property type="match status" value="1"/>
</dbReference>
<evidence type="ECO:0000256" key="1">
    <source>
        <dbReference type="ARBA" id="ARBA00022741"/>
    </source>
</evidence>
<dbReference type="InterPro" id="IPR006703">
    <property type="entry name" value="G_AIG1"/>
</dbReference>
<keyword evidence="1" id="KW-0547">Nucleotide-binding</keyword>
<accession>A0A8T2FVB3</accession>
<dbReference type="EMBL" id="JAEFBK010000002">
    <property type="protein sequence ID" value="KAG7638450.1"/>
    <property type="molecule type" value="Genomic_DNA"/>
</dbReference>
<reference evidence="4 5" key="1">
    <citation type="submission" date="2020-12" db="EMBL/GenBank/DDBJ databases">
        <title>Concerted genomic and epigenomic changes stabilize Arabidopsis allopolyploids.</title>
        <authorList>
            <person name="Chen Z."/>
        </authorList>
    </citation>
    <scope>NUCLEOTIDE SEQUENCE [LARGE SCALE GENOMIC DNA]</scope>
    <source>
        <strain evidence="4">Allo738</strain>
        <tissue evidence="4">Leaf</tissue>
    </source>
</reference>
<protein>
    <submittedName>
        <fullName evidence="4">AIG1-type guanine nucleotide-binding (G) domain</fullName>
    </submittedName>
</protein>
<keyword evidence="2" id="KW-1133">Transmembrane helix</keyword>
<gene>
    <name evidence="4" type="ORF">ISN45_At02g028850</name>
</gene>
<name>A0A8T2FVB3_9BRAS</name>
<evidence type="ECO:0000313" key="5">
    <source>
        <dbReference type="Proteomes" id="UP000694240"/>
    </source>
</evidence>
<keyword evidence="2" id="KW-0472">Membrane</keyword>
<proteinExistence type="predicted"/>
<evidence type="ECO:0000259" key="3">
    <source>
        <dbReference type="Pfam" id="PF04548"/>
    </source>
</evidence>
<feature type="transmembrane region" description="Helical" evidence="2">
    <location>
        <begin position="225"/>
        <end position="245"/>
    </location>
</feature>
<keyword evidence="2" id="KW-0812">Transmembrane</keyword>
<comment type="caution">
    <text evidence="4">The sequence shown here is derived from an EMBL/GenBank/DDBJ whole genome shotgun (WGS) entry which is preliminary data.</text>
</comment>
<dbReference type="AlphaFoldDB" id="A0A8T2FVB3"/>
<evidence type="ECO:0000256" key="2">
    <source>
        <dbReference type="SAM" id="Phobius"/>
    </source>
</evidence>
<organism evidence="4 5">
    <name type="scientific">Arabidopsis thaliana x Arabidopsis arenosa</name>
    <dbReference type="NCBI Taxonomy" id="1240361"/>
    <lineage>
        <taxon>Eukaryota</taxon>
        <taxon>Viridiplantae</taxon>
        <taxon>Streptophyta</taxon>
        <taxon>Embryophyta</taxon>
        <taxon>Tracheophyta</taxon>
        <taxon>Spermatophyta</taxon>
        <taxon>Magnoliopsida</taxon>
        <taxon>eudicotyledons</taxon>
        <taxon>Gunneridae</taxon>
        <taxon>Pentapetalae</taxon>
        <taxon>rosids</taxon>
        <taxon>malvids</taxon>
        <taxon>Brassicales</taxon>
        <taxon>Brassicaceae</taxon>
        <taxon>Camelineae</taxon>
        <taxon>Arabidopsis</taxon>
    </lineage>
</organism>
<dbReference type="Proteomes" id="UP000694240">
    <property type="component" value="Chromosome 2"/>
</dbReference>
<keyword evidence="5" id="KW-1185">Reference proteome</keyword>